<evidence type="ECO:0000313" key="2">
    <source>
        <dbReference type="Proteomes" id="UP001177021"/>
    </source>
</evidence>
<gene>
    <name evidence="1" type="ORF">MILVUS5_LOCUS494</name>
</gene>
<dbReference type="Proteomes" id="UP001177021">
    <property type="component" value="Unassembled WGS sequence"/>
</dbReference>
<comment type="caution">
    <text evidence="1">The sequence shown here is derived from an EMBL/GenBank/DDBJ whole genome shotgun (WGS) entry which is preliminary data.</text>
</comment>
<organism evidence="1 2">
    <name type="scientific">Trifolium pratense</name>
    <name type="common">Red clover</name>
    <dbReference type="NCBI Taxonomy" id="57577"/>
    <lineage>
        <taxon>Eukaryota</taxon>
        <taxon>Viridiplantae</taxon>
        <taxon>Streptophyta</taxon>
        <taxon>Embryophyta</taxon>
        <taxon>Tracheophyta</taxon>
        <taxon>Spermatophyta</taxon>
        <taxon>Magnoliopsida</taxon>
        <taxon>eudicotyledons</taxon>
        <taxon>Gunneridae</taxon>
        <taxon>Pentapetalae</taxon>
        <taxon>rosids</taxon>
        <taxon>fabids</taxon>
        <taxon>Fabales</taxon>
        <taxon>Fabaceae</taxon>
        <taxon>Papilionoideae</taxon>
        <taxon>50 kb inversion clade</taxon>
        <taxon>NPAAA clade</taxon>
        <taxon>Hologalegina</taxon>
        <taxon>IRL clade</taxon>
        <taxon>Trifolieae</taxon>
        <taxon>Trifolium</taxon>
    </lineage>
</organism>
<reference evidence="1" key="1">
    <citation type="submission" date="2023-10" db="EMBL/GenBank/DDBJ databases">
        <authorList>
            <person name="Rodriguez Cubillos JULIANA M."/>
            <person name="De Vega J."/>
        </authorList>
    </citation>
    <scope>NUCLEOTIDE SEQUENCE</scope>
</reference>
<dbReference type="EMBL" id="CASHSV030000001">
    <property type="protein sequence ID" value="CAJ2628202.1"/>
    <property type="molecule type" value="Genomic_DNA"/>
</dbReference>
<name>A0ACB0IAJ6_TRIPR</name>
<protein>
    <submittedName>
        <fullName evidence="1">Uncharacterized protein</fullName>
    </submittedName>
</protein>
<sequence length="997" mass="114205">MLRDRNGEWIEDADALKQMANDFYKALFSNNEHDVQWQPTNISFPRLSDDEVQEISGEIDDEEIKRAVFSMSPWKAPGPDGFPAGFYQKSWNIVGNSVCDFVKHVWYNPLLLREVNCTDICLIPKVDQPEHIRQFRPISLCNTLYKIVSKVLTNRIKNSITKVVSPHQTGFIPGRSIHENIVVAQEMAHSMCKMNGKVGYFAIKVDLSKAYDRLNWNFIYHTLMEVGYPMKWIDVVMTAVTSVRTNVKWNGKRADYFHPQCGIRQGDPISPYLFVICMDKLSHLIMQEVQEGKWKPMRAGRNGPLISHLMFADDLILFAEANVDQLQVVLNVIDRFCQMSGQQVSQEKTSIMFSKNVCPQKKEELTTMSGFSEATSLGKYLGVPLVGRAPKRSDYNYLINQVKMKLSTWKAKQLSLAGRITLSKAVIEAIPIYPMMTTSIPKACLHEIQKIQRAFIWGEENGERKYHAVSWDNITKPKAFGGLGIRRLVQMNKACLMKLAWSIRSGEEALWIDVIRGKYSRGNSNFSHVVSKSYDSNLWKNLVNIWNSFNLYEFWTIGNGSKVRAWDDKWLYQDKSIQDFGIMIPESLKHMMVNDLVDTNGGWRFDLLIPWLPSNIISKFHAIMAPSSDSNEDMMAWSGTSNGEFSIASAYTLLCRFNDDAWEADWLQIWRLRVPERIRTFIWIIRHDRLLTNYRKSKMHISEPWCNHCVDVVEDTLHVLRDCPLAKSVWCNLLNGKDKDWFFTAALDEWIILNMKKQLGRDNNLSWASVWATSCHFLWLWRNRETHGDSRLRPLQPWKLILKWVMQYFEADVSGIVIANRQKVEITVTWQCPEDGWLILNTDGASRGHTSAGCGGLLRNSEGQWLGGFSRNLGRCNAYIAELWGVHDGLCLARDKGAKKLKVYVDSSVVVHTLNSTTGGSVVGWRLIQEIRRLLALDWEIKVCHSYREANACADALANMGCDHGPGIRVYEQCPSRLSLLLLADTMGITTPRVIVV</sequence>
<proteinExistence type="predicted"/>
<accession>A0ACB0IAJ6</accession>
<evidence type="ECO:0000313" key="1">
    <source>
        <dbReference type="EMBL" id="CAJ2628202.1"/>
    </source>
</evidence>
<keyword evidence="2" id="KW-1185">Reference proteome</keyword>